<evidence type="ECO:0000313" key="7">
    <source>
        <dbReference type="Proteomes" id="UP000002975"/>
    </source>
</evidence>
<dbReference type="Proteomes" id="UP000002975">
    <property type="component" value="Unassembled WGS sequence"/>
</dbReference>
<evidence type="ECO:0000256" key="4">
    <source>
        <dbReference type="SAM" id="MobiDB-lite"/>
    </source>
</evidence>
<dbReference type="GO" id="GO:0030255">
    <property type="term" value="P:protein secretion by the type IV secretion system"/>
    <property type="evidence" value="ECO:0007669"/>
    <property type="project" value="InterPro"/>
</dbReference>
<evidence type="ECO:0000256" key="2">
    <source>
        <dbReference type="ARBA" id="ARBA00022989"/>
    </source>
</evidence>
<keyword evidence="3 5" id="KW-0472">Membrane</keyword>
<reference evidence="6 7" key="1">
    <citation type="submission" date="2009-02" db="EMBL/GenBank/DDBJ databases">
        <title>The Genome Sequence of Fusobacterium sp. 3_1_5R.</title>
        <authorList>
            <consortium name="The Broad Institute Genome Sequencing Platform"/>
            <person name="Ward D."/>
            <person name="Young S.K."/>
            <person name="Kodira C.D."/>
            <person name="Zeng Q."/>
            <person name="Koehrsen M."/>
            <person name="Alvarado L."/>
            <person name="Berlin A."/>
            <person name="Borenstein D."/>
            <person name="Chen Z."/>
            <person name="Engels R."/>
            <person name="Freedman E."/>
            <person name="Gellesch M."/>
            <person name="Goldberg J."/>
            <person name="Griggs A."/>
            <person name="Gujja S."/>
            <person name="Heiman D."/>
            <person name="Hepburn T."/>
            <person name="Howarth C."/>
            <person name="Jen D."/>
            <person name="Larson L."/>
            <person name="Lewis B."/>
            <person name="Mehta T."/>
            <person name="Park D."/>
            <person name="Pearson M."/>
            <person name="Roberts A."/>
            <person name="Saif S."/>
            <person name="Shea T."/>
            <person name="Shenoy N."/>
            <person name="Sisk P."/>
            <person name="Stolte C."/>
            <person name="Sykes S."/>
            <person name="Walk T."/>
            <person name="White J."/>
            <person name="Yandava C."/>
            <person name="Allen-Vercoe E."/>
            <person name="Strauss J."/>
            <person name="Ambrose C."/>
            <person name="Lander E."/>
            <person name="Nusbaum C."/>
            <person name="Galagan J."/>
            <person name="Birren B."/>
        </authorList>
    </citation>
    <scope>NUCLEOTIDE SEQUENCE [LARGE SCALE GENOMIC DNA]</scope>
    <source>
        <strain evidence="6 7">3_1_5R</strain>
    </source>
</reference>
<dbReference type="Pfam" id="PF04610">
    <property type="entry name" value="TrbL"/>
    <property type="match status" value="1"/>
</dbReference>
<proteinExistence type="predicted"/>
<accession>E5BI19</accession>
<keyword evidence="2 5" id="KW-1133">Transmembrane helix</keyword>
<feature type="compositionally biased region" description="Polar residues" evidence="4">
    <location>
        <begin position="381"/>
        <end position="397"/>
    </location>
</feature>
<feature type="compositionally biased region" description="Basic and acidic residues" evidence="4">
    <location>
        <begin position="398"/>
        <end position="413"/>
    </location>
</feature>
<gene>
    <name evidence="6" type="ORF">FSBG_01639</name>
</gene>
<keyword evidence="1 5" id="KW-0812">Transmembrane</keyword>
<dbReference type="BioCyc" id="FSP469605-HMP:GTSP-1682-MONOMER"/>
<evidence type="ECO:0000256" key="3">
    <source>
        <dbReference type="ARBA" id="ARBA00023136"/>
    </source>
</evidence>
<feature type="transmembrane region" description="Helical" evidence="5">
    <location>
        <begin position="184"/>
        <end position="204"/>
    </location>
</feature>
<dbReference type="HOGENOM" id="CLU_037110_0_0_0"/>
<sequence length="441" mass="47379">MILTEILSNFIEILYKIPQNLRTMAMTLLFFLSTIEIALTIYNNIDNPQFQYLKWGKTKILKIGFIIFAIQKYESIIKAIKSFFLEIGTKGLGLSISSSDYFNDPSIIFDKGKKLSLIILESVEGFSPSTYIFILLALLAFVGFFVISIQIILCWIEFYFLTGISIVFLPFGALDMTGEYYKNVFKTIMSCSIKLCVFNIWILICDKIIKKALSNPPNGIVDLDYALVVCGTAFILVAIMLILPSMTSGLLTGSPQMNAGAAMSAAIGAGAALATNAYHTARMGGKAGTELGSSINKGTEQGGQKGAIYGAKLGGPAGAIVGSWVGAGVGALGGAIKGGFKGAYAAGRYGINQGLLRKPEYGANTKEKKEDSKSNLANTVNLKNAESKNPQTMNTGSAREEDTNATDVLRELQSEQGSKNTANTGTQPIVNGEQGVPSWMQ</sequence>
<feature type="compositionally biased region" description="Polar residues" evidence="4">
    <location>
        <begin position="414"/>
        <end position="429"/>
    </location>
</feature>
<dbReference type="EMBL" id="GG657974">
    <property type="protein sequence ID" value="EFS22142.1"/>
    <property type="molecule type" value="Genomic_DNA"/>
</dbReference>
<feature type="transmembrane region" description="Helical" evidence="5">
    <location>
        <begin position="21"/>
        <end position="42"/>
    </location>
</feature>
<evidence type="ECO:0000313" key="6">
    <source>
        <dbReference type="EMBL" id="EFS22142.1"/>
    </source>
</evidence>
<feature type="transmembrane region" description="Helical" evidence="5">
    <location>
        <begin position="259"/>
        <end position="278"/>
    </location>
</feature>
<dbReference type="RefSeq" id="WP_005956932.1">
    <property type="nucleotide sequence ID" value="NZ_GG657974.1"/>
</dbReference>
<evidence type="ECO:0000256" key="5">
    <source>
        <dbReference type="SAM" id="Phobius"/>
    </source>
</evidence>
<protein>
    <submittedName>
        <fullName evidence="6">Putative P-type conjugative transfer protein TrbL</fullName>
    </submittedName>
</protein>
<dbReference type="InterPro" id="IPR007688">
    <property type="entry name" value="Conjugal_tfr_TrbL/VirB6"/>
</dbReference>
<evidence type="ECO:0000256" key="1">
    <source>
        <dbReference type="ARBA" id="ARBA00022692"/>
    </source>
</evidence>
<feature type="region of interest" description="Disordered" evidence="4">
    <location>
        <begin position="381"/>
        <end position="441"/>
    </location>
</feature>
<dbReference type="AlphaFoldDB" id="E5BI19"/>
<keyword evidence="7" id="KW-1185">Reference proteome</keyword>
<organism evidence="6 7">
    <name type="scientific">Fusobacterium gonidiaformans 3-1-5R</name>
    <dbReference type="NCBI Taxonomy" id="469605"/>
    <lineage>
        <taxon>Bacteria</taxon>
        <taxon>Fusobacteriati</taxon>
        <taxon>Fusobacteriota</taxon>
        <taxon>Fusobacteriia</taxon>
        <taxon>Fusobacteriales</taxon>
        <taxon>Fusobacteriaceae</taxon>
        <taxon>Fusobacterium</taxon>
    </lineage>
</organism>
<dbReference type="OrthoDB" id="90689at2"/>
<feature type="transmembrane region" description="Helical" evidence="5">
    <location>
        <begin position="131"/>
        <end position="153"/>
    </location>
</feature>
<feature type="transmembrane region" description="Helical" evidence="5">
    <location>
        <begin position="158"/>
        <end position="178"/>
    </location>
</feature>
<feature type="transmembrane region" description="Helical" evidence="5">
    <location>
        <begin position="225"/>
        <end position="247"/>
    </location>
</feature>
<name>E5BI19_9FUSO</name>